<feature type="region of interest" description="Disordered" evidence="2">
    <location>
        <begin position="459"/>
        <end position="482"/>
    </location>
</feature>
<evidence type="ECO:0000256" key="1">
    <source>
        <dbReference type="SAM" id="Coils"/>
    </source>
</evidence>
<feature type="region of interest" description="Disordered" evidence="2">
    <location>
        <begin position="1"/>
        <end position="22"/>
    </location>
</feature>
<organism evidence="4 5">
    <name type="scientific">Rhizopus stolonifer</name>
    <name type="common">Rhizopus nigricans</name>
    <dbReference type="NCBI Taxonomy" id="4846"/>
    <lineage>
        <taxon>Eukaryota</taxon>
        <taxon>Fungi</taxon>
        <taxon>Fungi incertae sedis</taxon>
        <taxon>Mucoromycota</taxon>
        <taxon>Mucoromycotina</taxon>
        <taxon>Mucoromycetes</taxon>
        <taxon>Mucorales</taxon>
        <taxon>Mucorineae</taxon>
        <taxon>Rhizopodaceae</taxon>
        <taxon>Rhizopus</taxon>
    </lineage>
</organism>
<dbReference type="Pfam" id="PF25603">
    <property type="entry name" value="SPT23_MGA2_DBD"/>
    <property type="match status" value="1"/>
</dbReference>
<dbReference type="Proteomes" id="UP000253551">
    <property type="component" value="Unassembled WGS sequence"/>
</dbReference>
<keyword evidence="5" id="KW-1185">Reference proteome</keyword>
<comment type="caution">
    <text evidence="4">The sequence shown here is derived from an EMBL/GenBank/DDBJ whole genome shotgun (WGS) entry which is preliminary data.</text>
</comment>
<proteinExistence type="predicted"/>
<feature type="compositionally biased region" description="Polar residues" evidence="2">
    <location>
        <begin position="298"/>
        <end position="312"/>
    </location>
</feature>
<feature type="compositionally biased region" description="Low complexity" evidence="2">
    <location>
        <begin position="469"/>
        <end position="482"/>
    </location>
</feature>
<keyword evidence="1" id="KW-0175">Coiled coil</keyword>
<evidence type="ECO:0000256" key="2">
    <source>
        <dbReference type="SAM" id="MobiDB-lite"/>
    </source>
</evidence>
<dbReference type="OrthoDB" id="71307at2759"/>
<evidence type="ECO:0000259" key="3">
    <source>
        <dbReference type="Pfam" id="PF25603"/>
    </source>
</evidence>
<dbReference type="AlphaFoldDB" id="A0A367K359"/>
<dbReference type="InterPro" id="IPR057962">
    <property type="entry name" value="SPT23_MGA2_DBD"/>
</dbReference>
<protein>
    <recommendedName>
        <fullName evidence="3">SPT23/MGA2-like DNA-binding domain-containing protein</fullName>
    </recommendedName>
</protein>
<feature type="domain" description="SPT23/MGA2-like DNA-binding" evidence="3">
    <location>
        <begin position="65"/>
        <end position="279"/>
    </location>
</feature>
<feature type="compositionally biased region" description="Polar residues" evidence="2">
    <location>
        <begin position="322"/>
        <end position="339"/>
    </location>
</feature>
<evidence type="ECO:0000313" key="5">
    <source>
        <dbReference type="Proteomes" id="UP000253551"/>
    </source>
</evidence>
<dbReference type="EMBL" id="PJQM01002288">
    <property type="protein sequence ID" value="RCH96600.1"/>
    <property type="molecule type" value="Genomic_DNA"/>
</dbReference>
<evidence type="ECO:0000313" key="4">
    <source>
        <dbReference type="EMBL" id="RCH96600.1"/>
    </source>
</evidence>
<gene>
    <name evidence="4" type="ORF">CU098_005396</name>
</gene>
<feature type="coiled-coil region" evidence="1">
    <location>
        <begin position="527"/>
        <end position="561"/>
    </location>
</feature>
<sequence>MEDFIKPSDTTKKGKQKAKESGHSSLLQVFTNPLLHAIPILARNCLNFEDFVAQTSFPEIKSDTPWHIRVLGLPYMGAKSRVETQIKISLQLADSQGELATNWTHIKLPEHLVAKDKLKRKNPKYGTEEKASIPESKMLSLEAAVICETHPDDKIIMCPSCVHRERKRLKRKRDNKVARAANKEGGEAKLAALLSTNELPDLNDDMIMEEERRRILLFNCNELVEFSSGEATIPTRITCYCRHHSEKVGFRIVFVLKDCTDQVLATGRSPTIMITDDHKSSKMQQSAAKKRNRAEMDTSANESDAPLASSSRMKIDFDIDSGVSSPITSTPATPLSPSEDNIPENDDQRNDSIDATILTNENGQEDSKSQLLEIHQHRHQSLPNLTENDGNPFFATVNNNHAYISTEDSGSTGIDLSSNELYDFLNSNDLNVLHPLQTPSIENNQQKHHLQNIRVSQQHRGTLHHLPDSSTSNSNNLQTTQQQQFNQSLLQQQHLFSQLNQNSALLNSRNKKNNSLNAIPSASTAWKGMLERNKEEIDGRIQDLLKEVEEWEATKRIINELLNQ</sequence>
<feature type="region of interest" description="Disordered" evidence="2">
    <location>
        <begin position="276"/>
        <end position="350"/>
    </location>
</feature>
<name>A0A367K359_RHIST</name>
<dbReference type="STRING" id="4846.A0A367K359"/>
<reference evidence="4 5" key="1">
    <citation type="journal article" date="2018" name="G3 (Bethesda)">
        <title>Phylogenetic and Phylogenomic Definition of Rhizopus Species.</title>
        <authorList>
            <person name="Gryganskyi A.P."/>
            <person name="Golan J."/>
            <person name="Dolatabadi S."/>
            <person name="Mondo S."/>
            <person name="Robb S."/>
            <person name="Idnurm A."/>
            <person name="Muszewska A."/>
            <person name="Steczkiewicz K."/>
            <person name="Masonjones S."/>
            <person name="Liao H.L."/>
            <person name="Gajdeczka M.T."/>
            <person name="Anike F."/>
            <person name="Vuek A."/>
            <person name="Anishchenko I.M."/>
            <person name="Voigt K."/>
            <person name="de Hoog G.S."/>
            <person name="Smith M.E."/>
            <person name="Heitman J."/>
            <person name="Vilgalys R."/>
            <person name="Stajich J.E."/>
        </authorList>
    </citation>
    <scope>NUCLEOTIDE SEQUENCE [LARGE SCALE GENOMIC DNA]</scope>
    <source>
        <strain evidence="4 5">LSU 92-RS-03</strain>
    </source>
</reference>
<accession>A0A367K359</accession>